<protein>
    <submittedName>
        <fullName evidence="1">Uncharacterized protein</fullName>
    </submittedName>
</protein>
<evidence type="ECO:0000313" key="2">
    <source>
        <dbReference type="Proteomes" id="UP001620295"/>
    </source>
</evidence>
<organism evidence="1 2">
    <name type="scientific">Streptomyces milbemycinicus</name>
    <dbReference type="NCBI Taxonomy" id="476552"/>
    <lineage>
        <taxon>Bacteria</taxon>
        <taxon>Bacillati</taxon>
        <taxon>Actinomycetota</taxon>
        <taxon>Actinomycetes</taxon>
        <taxon>Kitasatosporales</taxon>
        <taxon>Streptomycetaceae</taxon>
        <taxon>Streptomyces</taxon>
    </lineage>
</organism>
<evidence type="ECO:0000313" key="1">
    <source>
        <dbReference type="EMBL" id="MFK4266925.1"/>
    </source>
</evidence>
<comment type="caution">
    <text evidence="1">The sequence shown here is derived from an EMBL/GenBank/DDBJ whole genome shotgun (WGS) entry which is preliminary data.</text>
</comment>
<reference evidence="1 2" key="1">
    <citation type="submission" date="2024-11" db="EMBL/GenBank/DDBJ databases">
        <title>The Natural Products Discovery Center: Release of the First 8490 Sequenced Strains for Exploring Actinobacteria Biosynthetic Diversity.</title>
        <authorList>
            <person name="Kalkreuter E."/>
            <person name="Kautsar S.A."/>
            <person name="Yang D."/>
            <person name="Bader C.D."/>
            <person name="Teijaro C.N."/>
            <person name="Fluegel L."/>
            <person name="Davis C.M."/>
            <person name="Simpson J.R."/>
            <person name="Lauterbach L."/>
            <person name="Steele A.D."/>
            <person name="Gui C."/>
            <person name="Meng S."/>
            <person name="Li G."/>
            <person name="Viehrig K."/>
            <person name="Ye F."/>
            <person name="Su P."/>
            <person name="Kiefer A.F."/>
            <person name="Nichols A."/>
            <person name="Cepeda A.J."/>
            <person name="Yan W."/>
            <person name="Fan B."/>
            <person name="Jiang Y."/>
            <person name="Adhikari A."/>
            <person name="Zheng C.-J."/>
            <person name="Schuster L."/>
            <person name="Cowan T.M."/>
            <person name="Smanski M.J."/>
            <person name="Chevrette M.G."/>
            <person name="De Carvalho L.P.S."/>
            <person name="Shen B."/>
        </authorList>
    </citation>
    <scope>NUCLEOTIDE SEQUENCE [LARGE SCALE GENOMIC DNA]</scope>
    <source>
        <strain evidence="1 2">NPDC020863</strain>
    </source>
</reference>
<sequence>MSSPVDNGAFTRTERLERLRGLLSGAREEECAGRAAGPDSYGHLLMGAMLHGADRWRQGQEPTDLERLLLDAVGSVLSEEETKAWGGVYREVASGSRMALLPQAFADRPVESGYALEDLQRDLPEIVAEAMAAGNTQIIDPRTPAREANDPAFLAAMRAAKLGITAFATPSERLLPDTADLAGTEQAPQEGGDPEGRSGPPYRVRILTENFYVHKAVGDQWGGRDEIFWTAAGSVGGGSKHSFTSEEFGAVEKGDTRVFSVNNKTLFDGYSSGDYLGVNVTCWEKDQAPDEWWRALNKALHDAMEALNKNLAFDDFVTGQLPVWLGIAVQVANMFIDVMMELINMSDISCQRVVGMGRYELAMLSRGGGSSWKFDGDGHHDLRLAWGGSLIPFHQAYLKSSIRTGSTWSEPGHVPFKTITTPALAVHDGKLYIAYLRPSDQAVMWAAMDSSGAWSTPQQIGGDQSWYAPAMTSAHGKLYYTHTGKDDKIYARTFTPSAGWSAPKTLRGGWKYSPALTTHNNDVWLVAYGLDENLWTSGNTGGDWRDPASDNLGWELNTYVTLASYRGYMWRIAKGKDRKIRTSNSTGGWWYSKGDIPGWGSTHAPALAADANNMTLLRRGDDAALFSGEYNGTSWHSSSKVPGATAKETPGVAYYNNKLYVMYLPPAS</sequence>
<accession>A0ABW8LPC2</accession>
<dbReference type="Proteomes" id="UP001620295">
    <property type="component" value="Unassembled WGS sequence"/>
</dbReference>
<name>A0ABW8LPC2_9ACTN</name>
<dbReference type="SUPFAM" id="SSF89372">
    <property type="entry name" value="Fucose-specific lectin"/>
    <property type="match status" value="2"/>
</dbReference>
<dbReference type="EMBL" id="JBJDQH010000006">
    <property type="protein sequence ID" value="MFK4266925.1"/>
    <property type="molecule type" value="Genomic_DNA"/>
</dbReference>
<dbReference type="RefSeq" id="WP_404746660.1">
    <property type="nucleotide sequence ID" value="NZ_JBJDQH010000006.1"/>
</dbReference>
<keyword evidence="2" id="KW-1185">Reference proteome</keyword>
<proteinExistence type="predicted"/>
<gene>
    <name evidence="1" type="ORF">ACI2L5_18560</name>
</gene>